<evidence type="ECO:0000313" key="9">
    <source>
        <dbReference type="Proteomes" id="UP000075787"/>
    </source>
</evidence>
<comment type="similarity">
    <text evidence="1">Belongs to the ATP-dependent AMP-binding enzyme family.</text>
</comment>
<dbReference type="RefSeq" id="WP_062764619.1">
    <property type="nucleotide sequence ID" value="NZ_CP121045.1"/>
</dbReference>
<dbReference type="Proteomes" id="UP000075787">
    <property type="component" value="Unassembled WGS sequence"/>
</dbReference>
<reference evidence="8 9" key="1">
    <citation type="submission" date="2015-12" db="EMBL/GenBank/DDBJ databases">
        <title>Genome sequence of Tistrella mobilis MCCC 1A02139.</title>
        <authorList>
            <person name="Lu L."/>
            <person name="Lai Q."/>
            <person name="Shao Z."/>
            <person name="Qian P."/>
        </authorList>
    </citation>
    <scope>NUCLEOTIDE SEQUENCE [LARGE SCALE GENOMIC DNA]</scope>
    <source>
        <strain evidence="8 9">MCCC 1A02139</strain>
    </source>
</reference>
<dbReference type="OrthoDB" id="9803968at2"/>
<dbReference type="Gene3D" id="3.40.50.12780">
    <property type="entry name" value="N-terminal domain of ligase-like"/>
    <property type="match status" value="1"/>
</dbReference>
<evidence type="ECO:0000256" key="2">
    <source>
        <dbReference type="ARBA" id="ARBA00022598"/>
    </source>
</evidence>
<dbReference type="InterPro" id="IPR020845">
    <property type="entry name" value="AMP-binding_CS"/>
</dbReference>
<dbReference type="PANTHER" id="PTHR43767:SF1">
    <property type="entry name" value="NONRIBOSOMAL PEPTIDE SYNTHASE PES1 (EUROFUNG)-RELATED"/>
    <property type="match status" value="1"/>
</dbReference>
<evidence type="ECO:0000256" key="1">
    <source>
        <dbReference type="ARBA" id="ARBA00006432"/>
    </source>
</evidence>
<evidence type="ECO:0000256" key="3">
    <source>
        <dbReference type="ARBA" id="ARBA00051915"/>
    </source>
</evidence>
<dbReference type="FunFam" id="3.30.300.30:FF:000008">
    <property type="entry name" value="2,3-dihydroxybenzoate-AMP ligase"/>
    <property type="match status" value="1"/>
</dbReference>
<dbReference type="EMBL" id="LPZR01000159">
    <property type="protein sequence ID" value="KYO52221.1"/>
    <property type="molecule type" value="Genomic_DNA"/>
</dbReference>
<dbReference type="InterPro" id="IPR042099">
    <property type="entry name" value="ANL_N_sf"/>
</dbReference>
<protein>
    <recommendedName>
        <fullName evidence="5">3-methylmercaptopropionyl-CoA ligase</fullName>
        <ecNumber evidence="4">6.2.1.44</ecNumber>
    </recommendedName>
</protein>
<dbReference type="InterPro" id="IPR025110">
    <property type="entry name" value="AMP-bd_C"/>
</dbReference>
<proteinExistence type="inferred from homology"/>
<evidence type="ECO:0000256" key="5">
    <source>
        <dbReference type="ARBA" id="ARBA00067668"/>
    </source>
</evidence>
<gene>
    <name evidence="8" type="ORF">AUP44_05930</name>
</gene>
<evidence type="ECO:0000259" key="7">
    <source>
        <dbReference type="Pfam" id="PF13193"/>
    </source>
</evidence>
<dbReference type="InterPro" id="IPR000873">
    <property type="entry name" value="AMP-dep_synth/lig_dom"/>
</dbReference>
<comment type="caution">
    <text evidence="8">The sequence shown here is derived from an EMBL/GenBank/DDBJ whole genome shotgun (WGS) entry which is preliminary data.</text>
</comment>
<keyword evidence="2 8" id="KW-0436">Ligase</keyword>
<dbReference type="PROSITE" id="PS00455">
    <property type="entry name" value="AMP_BINDING"/>
    <property type="match status" value="1"/>
</dbReference>
<comment type="catalytic activity">
    <reaction evidence="3">
        <text>3-(methylsulfanyl)propanoate + ATP + CoA = 3-(methylsulfanyl)propanoyl-CoA + AMP + diphosphate</text>
        <dbReference type="Rhea" id="RHEA:43052"/>
        <dbReference type="ChEBI" id="CHEBI:30616"/>
        <dbReference type="ChEBI" id="CHEBI:33019"/>
        <dbReference type="ChEBI" id="CHEBI:49016"/>
        <dbReference type="ChEBI" id="CHEBI:57287"/>
        <dbReference type="ChEBI" id="CHEBI:82815"/>
        <dbReference type="ChEBI" id="CHEBI:456215"/>
        <dbReference type="EC" id="6.2.1.44"/>
    </reaction>
    <physiologicalReaction direction="left-to-right" evidence="3">
        <dbReference type="Rhea" id="RHEA:43053"/>
    </physiologicalReaction>
</comment>
<dbReference type="Gene3D" id="3.30.300.30">
    <property type="match status" value="1"/>
</dbReference>
<feature type="domain" description="AMP-binding enzyme C-terminal" evidence="7">
    <location>
        <begin position="412"/>
        <end position="487"/>
    </location>
</feature>
<dbReference type="InterPro" id="IPR045851">
    <property type="entry name" value="AMP-bd_C_sf"/>
</dbReference>
<dbReference type="InterPro" id="IPR050237">
    <property type="entry name" value="ATP-dep_AMP-bd_enzyme"/>
</dbReference>
<name>A0A162KVE0_9PROT</name>
<dbReference type="AlphaFoldDB" id="A0A162KVE0"/>
<dbReference type="GO" id="GO:0016878">
    <property type="term" value="F:acid-thiol ligase activity"/>
    <property type="evidence" value="ECO:0007669"/>
    <property type="project" value="UniProtKB-ARBA"/>
</dbReference>
<dbReference type="SUPFAM" id="SSF56801">
    <property type="entry name" value="Acetyl-CoA synthetase-like"/>
    <property type="match status" value="1"/>
</dbReference>
<dbReference type="EC" id="6.2.1.44" evidence="4"/>
<dbReference type="PANTHER" id="PTHR43767">
    <property type="entry name" value="LONG-CHAIN-FATTY-ACID--COA LIGASE"/>
    <property type="match status" value="1"/>
</dbReference>
<dbReference type="GeneID" id="97240557"/>
<dbReference type="Pfam" id="PF13193">
    <property type="entry name" value="AMP-binding_C"/>
    <property type="match status" value="1"/>
</dbReference>
<evidence type="ECO:0000259" key="6">
    <source>
        <dbReference type="Pfam" id="PF00501"/>
    </source>
</evidence>
<accession>A0A162KVE0</accession>
<evidence type="ECO:0000313" key="8">
    <source>
        <dbReference type="EMBL" id="KYO52221.1"/>
    </source>
</evidence>
<evidence type="ECO:0000256" key="4">
    <source>
        <dbReference type="ARBA" id="ARBA00066616"/>
    </source>
</evidence>
<dbReference type="Pfam" id="PF00501">
    <property type="entry name" value="AMP-binding"/>
    <property type="match status" value="1"/>
</dbReference>
<organism evidence="8 9">
    <name type="scientific">Tistrella mobilis</name>
    <dbReference type="NCBI Taxonomy" id="171437"/>
    <lineage>
        <taxon>Bacteria</taxon>
        <taxon>Pseudomonadati</taxon>
        <taxon>Pseudomonadota</taxon>
        <taxon>Alphaproteobacteria</taxon>
        <taxon>Geminicoccales</taxon>
        <taxon>Geminicoccaceae</taxon>
        <taxon>Tistrella</taxon>
    </lineage>
</organism>
<feature type="domain" description="AMP-dependent synthetase/ligase" evidence="6">
    <location>
        <begin position="9"/>
        <end position="362"/>
    </location>
</feature>
<sequence>MWTLDDVLRSAARKFAGREALVGGGRRLSFADLDAAADDAAARLQATGVTRGDAVAIHGRNTVEWVTAFFGAVRAGAVTVPVNHKLAAPETAYILQHSGATLWLVDRDLAGDGSAAGAARMLMLDDGEGGLFAGPAPATAPVPIALDADEPVEILYTSGTTGRPKGCLHSHANVLLAGTGSSLVYGLGPTDRVLLAMPVWHSFPLNNMLINAVYVGATVVLLPEYHPLHFVQTMQDERCTLFFGAPIAFLMPPRMLPHFDSFDLSHVRAWIYGGGPIDAVTARMLAERYRSDRFYQVFGMTETGPTGTALYPEEQVAKAGSIGRYAVAGADLKVMRDETTEAAPGETGEIWMRCQSMMLGYHDDPEATAAAFHDGWYRSGDLARIDADGYLFIVDRLKDMIVTGGENVYSKEVEDVLAAHPAVAEAAVIGTPHEEWGETVTAFIVPRADASLDEAAITAHCTAALARYKIPRIIRLVDNLPRTPTGKLQKFLLRQGV</sequence>